<organism evidence="1 2">
    <name type="scientific">Neobacillus piezotolerans</name>
    <dbReference type="NCBI Taxonomy" id="2259171"/>
    <lineage>
        <taxon>Bacteria</taxon>
        <taxon>Bacillati</taxon>
        <taxon>Bacillota</taxon>
        <taxon>Bacilli</taxon>
        <taxon>Bacillales</taxon>
        <taxon>Bacillaceae</taxon>
        <taxon>Neobacillus</taxon>
    </lineage>
</organism>
<gene>
    <name evidence="1" type="ORF">DRW41_02170</name>
</gene>
<dbReference type="AlphaFoldDB" id="A0A3D8GWZ4"/>
<accession>A0A3D8GWZ4</accession>
<dbReference type="OrthoDB" id="2912725at2"/>
<keyword evidence="2" id="KW-1185">Reference proteome</keyword>
<sequence length="151" mass="17214">MNTRFFCFFLLLLPISGCGLFMDQDILVNKYAEAYLTKNNELQFRFKINEDYLNGEDMFKVKVNIHNKKLAEALGTEEIIYGEEEVLNGEYIEVKEDGGNYIHMDPLPLKIDLHIAELEKIIAGGQAVSIEVYNGKEVFGTGNLTNFSSEF</sequence>
<protein>
    <submittedName>
        <fullName evidence="1">Uncharacterized protein</fullName>
    </submittedName>
</protein>
<evidence type="ECO:0000313" key="2">
    <source>
        <dbReference type="Proteomes" id="UP000257144"/>
    </source>
</evidence>
<proteinExistence type="predicted"/>
<name>A0A3D8GWZ4_9BACI</name>
<comment type="caution">
    <text evidence="1">The sequence shown here is derived from an EMBL/GenBank/DDBJ whole genome shotgun (WGS) entry which is preliminary data.</text>
</comment>
<reference evidence="1 2" key="1">
    <citation type="submission" date="2018-07" db="EMBL/GenBank/DDBJ databases">
        <title>Bacillus sp. YLB-04 draft genome sequence.</title>
        <authorList>
            <person name="Yu L."/>
            <person name="Tang X."/>
        </authorList>
    </citation>
    <scope>NUCLEOTIDE SEQUENCE [LARGE SCALE GENOMIC DNA]</scope>
    <source>
        <strain evidence="1 2">YLB-04</strain>
    </source>
</reference>
<dbReference type="Proteomes" id="UP000257144">
    <property type="component" value="Unassembled WGS sequence"/>
</dbReference>
<evidence type="ECO:0000313" key="1">
    <source>
        <dbReference type="EMBL" id="RDU38964.1"/>
    </source>
</evidence>
<dbReference type="EMBL" id="QNQT01000001">
    <property type="protein sequence ID" value="RDU38964.1"/>
    <property type="molecule type" value="Genomic_DNA"/>
</dbReference>